<evidence type="ECO:0000313" key="2">
    <source>
        <dbReference type="Proteomes" id="UP000584642"/>
    </source>
</evidence>
<protein>
    <recommendedName>
        <fullName evidence="3">DUF86 domain-containing protein</fullName>
    </recommendedName>
</protein>
<name>A0ABX2T8Q4_9PROT</name>
<proteinExistence type="predicted"/>
<dbReference type="EMBL" id="JABFDB010000003">
    <property type="protein sequence ID" value="NYZ19583.1"/>
    <property type="molecule type" value="Genomic_DNA"/>
</dbReference>
<dbReference type="Proteomes" id="UP000584642">
    <property type="component" value="Unassembled WGS sequence"/>
</dbReference>
<dbReference type="SUPFAM" id="SSF81593">
    <property type="entry name" value="Nucleotidyltransferase substrate binding subunit/domain"/>
    <property type="match status" value="1"/>
</dbReference>
<organism evidence="1 2">
    <name type="scientific">Azospirillum oleiclasticum</name>
    <dbReference type="NCBI Taxonomy" id="2735135"/>
    <lineage>
        <taxon>Bacteria</taxon>
        <taxon>Pseudomonadati</taxon>
        <taxon>Pseudomonadota</taxon>
        <taxon>Alphaproteobacteria</taxon>
        <taxon>Rhodospirillales</taxon>
        <taxon>Azospirillaceae</taxon>
        <taxon>Azospirillum</taxon>
    </lineage>
</organism>
<accession>A0ABX2T8Q4</accession>
<comment type="caution">
    <text evidence="1">The sequence shown here is derived from an EMBL/GenBank/DDBJ whole genome shotgun (WGS) entry which is preliminary data.</text>
</comment>
<gene>
    <name evidence="1" type="ORF">HND93_07655</name>
</gene>
<evidence type="ECO:0000313" key="1">
    <source>
        <dbReference type="EMBL" id="NYZ19583.1"/>
    </source>
</evidence>
<evidence type="ECO:0008006" key="3">
    <source>
        <dbReference type="Google" id="ProtNLM"/>
    </source>
</evidence>
<keyword evidence="2" id="KW-1185">Reference proteome</keyword>
<dbReference type="Gene3D" id="1.20.120.330">
    <property type="entry name" value="Nucleotidyltransferases domain 2"/>
    <property type="match status" value="1"/>
</dbReference>
<reference evidence="1 2" key="1">
    <citation type="submission" date="2020-05" db="EMBL/GenBank/DDBJ databases">
        <title>Azospirillum oleiclasticum sp. nov, a nitrogen-fixing and heavy crude oil-emulsifying bacterium isolated from the crude oil of Yumen Oilfield.</title>
        <authorList>
            <person name="Wu D."/>
            <person name="Cai M."/>
            <person name="Zhang X."/>
        </authorList>
    </citation>
    <scope>NUCLEOTIDE SEQUENCE [LARGE SCALE GENOMIC DNA]</scope>
    <source>
        <strain evidence="1 2">ROY-1-1-2</strain>
    </source>
</reference>
<sequence length="170" mass="18321">MNPGELPAFYLARNLRSSERVAARLDRLCRDLAPLFPLTAVSVDGLPEDSVVRLDAFVKRFEQLQSTLAEGVFRGIALVEGYDPATLSRRDLADLMEKLGALASSARWTAITLLRNRLAHAYPEEPDTQAARLNEAFAATPDLLAAAAAAHRYVVAKGRVPLGGDGGPVP</sequence>
<dbReference type="RefSeq" id="WP_180281358.1">
    <property type="nucleotide sequence ID" value="NZ_JABFDB010000003.1"/>
</dbReference>